<dbReference type="PANTHER" id="PTHR24058:SF22">
    <property type="entry name" value="DUAL SPECIFICITY TYROSINE-PHOSPHORYLATION-REGULATED KINASE 4"/>
    <property type="match status" value="1"/>
</dbReference>
<dbReference type="OMA" id="HPWISKC"/>
<dbReference type="InterPro" id="IPR008271">
    <property type="entry name" value="Ser/Thr_kinase_AS"/>
</dbReference>
<dbReference type="GO" id="GO:0004674">
    <property type="term" value="F:protein serine/threonine kinase activity"/>
    <property type="evidence" value="ECO:0007669"/>
    <property type="project" value="UniProtKB-KW"/>
</dbReference>
<dbReference type="Gene3D" id="1.10.510.10">
    <property type="entry name" value="Transferase(Phosphotransferase) domain 1"/>
    <property type="match status" value="1"/>
</dbReference>
<keyword evidence="12" id="KW-1185">Reference proteome</keyword>
<dbReference type="InterPro" id="IPR017441">
    <property type="entry name" value="Protein_kinase_ATP_BS"/>
</dbReference>
<proteinExistence type="inferred from homology"/>
<dbReference type="InterPro" id="IPR011009">
    <property type="entry name" value="Kinase-like_dom_sf"/>
</dbReference>
<feature type="region of interest" description="Disordered" evidence="9">
    <location>
        <begin position="1"/>
        <end position="24"/>
    </location>
</feature>
<dbReference type="PROSITE" id="PS00107">
    <property type="entry name" value="PROTEIN_KINASE_ATP"/>
    <property type="match status" value="1"/>
</dbReference>
<dbReference type="SMART" id="SM00220">
    <property type="entry name" value="S_TKc"/>
    <property type="match status" value="1"/>
</dbReference>
<protein>
    <submittedName>
        <fullName evidence="11">Kinase-like domain-containing protein</fullName>
    </submittedName>
</protein>
<reference evidence="11 12" key="1">
    <citation type="submission" date="2016-07" db="EMBL/GenBank/DDBJ databases">
        <title>Pervasive Adenine N6-methylation of Active Genes in Fungi.</title>
        <authorList>
            <consortium name="DOE Joint Genome Institute"/>
            <person name="Mondo S.J."/>
            <person name="Dannebaum R.O."/>
            <person name="Kuo R.C."/>
            <person name="Labutti K."/>
            <person name="Haridas S."/>
            <person name="Kuo A."/>
            <person name="Salamov A."/>
            <person name="Ahrendt S.R."/>
            <person name="Lipzen A."/>
            <person name="Sullivan W."/>
            <person name="Andreopoulos W.B."/>
            <person name="Clum A."/>
            <person name="Lindquist E."/>
            <person name="Daum C."/>
            <person name="Ramamoorthy G.K."/>
            <person name="Gryganskyi A."/>
            <person name="Culley D."/>
            <person name="Magnuson J.K."/>
            <person name="James T.Y."/>
            <person name="O'Malley M.A."/>
            <person name="Stajich J.E."/>
            <person name="Spatafora J.W."/>
            <person name="Visel A."/>
            <person name="Grigoriev I.V."/>
        </authorList>
    </citation>
    <scope>NUCLEOTIDE SEQUENCE [LARGE SCALE GENOMIC DNA]</scope>
    <source>
        <strain evidence="11 12">12-1054</strain>
    </source>
</reference>
<dbReference type="Gene3D" id="3.30.200.20">
    <property type="entry name" value="Phosphorylase Kinase, domain 1"/>
    <property type="match status" value="1"/>
</dbReference>
<feature type="binding site" evidence="7">
    <location>
        <position position="160"/>
    </location>
    <ligand>
        <name>ATP</name>
        <dbReference type="ChEBI" id="CHEBI:30616"/>
    </ligand>
</feature>
<keyword evidence="6 7" id="KW-0067">ATP-binding</keyword>
<dbReference type="OrthoDB" id="9332038at2759"/>
<dbReference type="AlphaFoldDB" id="A0A1Y2EXQ9"/>
<evidence type="ECO:0000259" key="10">
    <source>
        <dbReference type="PROSITE" id="PS50011"/>
    </source>
</evidence>
<dbReference type="STRING" id="56484.A0A1Y2EXQ9"/>
<comment type="similarity">
    <text evidence="1">Belongs to the protein kinase superfamily. CMGC Ser/Thr protein kinase family. MNB/DYRK subfamily.</text>
</comment>
<dbReference type="SUPFAM" id="SSF56112">
    <property type="entry name" value="Protein kinase-like (PK-like)"/>
    <property type="match status" value="1"/>
</dbReference>
<dbReference type="RefSeq" id="XP_040722646.1">
    <property type="nucleotide sequence ID" value="XM_040868349.1"/>
</dbReference>
<dbReference type="PROSITE" id="PS00108">
    <property type="entry name" value="PROTEIN_KINASE_ST"/>
    <property type="match status" value="1"/>
</dbReference>
<evidence type="ECO:0000256" key="1">
    <source>
        <dbReference type="ARBA" id="ARBA00008867"/>
    </source>
</evidence>
<dbReference type="PROSITE" id="PS50011">
    <property type="entry name" value="PROTEIN_KINASE_DOM"/>
    <property type="match status" value="1"/>
</dbReference>
<evidence type="ECO:0000256" key="2">
    <source>
        <dbReference type="ARBA" id="ARBA00022527"/>
    </source>
</evidence>
<name>A0A1Y2EXQ9_PROLT</name>
<keyword evidence="2 8" id="KW-0723">Serine/threonine-protein kinase</keyword>
<comment type="caution">
    <text evidence="11">The sequence shown here is derived from an EMBL/GenBank/DDBJ whole genome shotgun (WGS) entry which is preliminary data.</text>
</comment>
<dbReference type="GeneID" id="63784948"/>
<keyword evidence="3" id="KW-0808">Transferase</keyword>
<evidence type="ECO:0000256" key="4">
    <source>
        <dbReference type="ARBA" id="ARBA00022741"/>
    </source>
</evidence>
<accession>A0A1Y2EXQ9</accession>
<gene>
    <name evidence="11" type="ORF">BCR37DRAFT_371706</name>
</gene>
<evidence type="ECO:0000313" key="12">
    <source>
        <dbReference type="Proteomes" id="UP000193685"/>
    </source>
</evidence>
<dbReference type="GO" id="GO:0005737">
    <property type="term" value="C:cytoplasm"/>
    <property type="evidence" value="ECO:0007669"/>
    <property type="project" value="TreeGrafter"/>
</dbReference>
<dbReference type="CDD" id="cd14210">
    <property type="entry name" value="PKc_DYRK"/>
    <property type="match status" value="1"/>
</dbReference>
<sequence length="466" mass="53362">MPATELAPPPPKIPLHLQQDPADDEMRKTVVRRRGANYLQKEEQALLELQQRASARSPVSLDRIAELDDAPLNVYERGEAVDYDGKIYCCGAKGLVKQGGRLSAPNEVNFGYDDDRGDYLIHHGDHFAYRYEIVDILGKGSFGQVMRCIDYKTGSLVAIKTIRNKKRFHAQALVEVNILQRLREWDPEDKHCMIRYTDHFYFRHHLCIATNLLGMNLYEYIKANEFRGCSIGVIRSFTRQILSCLELLGRHRVIHCDLKPENILLVNIWESKIKIIDFGSSCFEDQKVYTYIQSRFYRSPEVILGMSYGLPIDIWSMACILAELYTGYPIFPGEDEQEQLSCIMELFGPPEKHLIENSTRKKLFFDGFGKPRQVVSSRGRKRRPSSKTLSQALKCQDEAFIDFLTRCLRWNPESRLTPTTALAHPFVTGEAMPVSLLPPPTLASRLGSPRKFEHRRLASGLPVKSH</sequence>
<evidence type="ECO:0000256" key="8">
    <source>
        <dbReference type="RuleBase" id="RU000304"/>
    </source>
</evidence>
<evidence type="ECO:0000256" key="9">
    <source>
        <dbReference type="SAM" id="MobiDB-lite"/>
    </source>
</evidence>
<dbReference type="GO" id="GO:0005856">
    <property type="term" value="C:cytoskeleton"/>
    <property type="evidence" value="ECO:0007669"/>
    <property type="project" value="TreeGrafter"/>
</dbReference>
<dbReference type="EMBL" id="MCFI01000023">
    <property type="protein sequence ID" value="ORY76383.1"/>
    <property type="molecule type" value="Genomic_DNA"/>
</dbReference>
<evidence type="ECO:0000256" key="3">
    <source>
        <dbReference type="ARBA" id="ARBA00022679"/>
    </source>
</evidence>
<evidence type="ECO:0000256" key="7">
    <source>
        <dbReference type="PROSITE-ProRule" id="PRU10141"/>
    </source>
</evidence>
<dbReference type="Pfam" id="PF00069">
    <property type="entry name" value="Pkinase"/>
    <property type="match status" value="1"/>
</dbReference>
<evidence type="ECO:0000313" key="11">
    <source>
        <dbReference type="EMBL" id="ORY76383.1"/>
    </source>
</evidence>
<dbReference type="Proteomes" id="UP000193685">
    <property type="component" value="Unassembled WGS sequence"/>
</dbReference>
<dbReference type="InterPro" id="IPR000719">
    <property type="entry name" value="Prot_kinase_dom"/>
</dbReference>
<feature type="domain" description="Protein kinase" evidence="10">
    <location>
        <begin position="131"/>
        <end position="427"/>
    </location>
</feature>
<keyword evidence="5 11" id="KW-0418">Kinase</keyword>
<keyword evidence="4 7" id="KW-0547">Nucleotide-binding</keyword>
<organism evidence="11 12">
    <name type="scientific">Protomyces lactucae-debilis</name>
    <dbReference type="NCBI Taxonomy" id="2754530"/>
    <lineage>
        <taxon>Eukaryota</taxon>
        <taxon>Fungi</taxon>
        <taxon>Dikarya</taxon>
        <taxon>Ascomycota</taxon>
        <taxon>Taphrinomycotina</taxon>
        <taxon>Taphrinomycetes</taxon>
        <taxon>Taphrinales</taxon>
        <taxon>Protomycetaceae</taxon>
        <taxon>Protomyces</taxon>
    </lineage>
</organism>
<evidence type="ECO:0000256" key="6">
    <source>
        <dbReference type="ARBA" id="ARBA00022840"/>
    </source>
</evidence>
<dbReference type="FunFam" id="3.30.200.20:FF:000087">
    <property type="entry name" value="Dual specificity tyrosine-phosphorylation-regulated kinase 1A"/>
    <property type="match status" value="1"/>
</dbReference>
<dbReference type="InterPro" id="IPR050494">
    <property type="entry name" value="Ser_Thr_dual-spec_kinase"/>
</dbReference>
<dbReference type="PANTHER" id="PTHR24058">
    <property type="entry name" value="DUAL SPECIFICITY PROTEIN KINASE"/>
    <property type="match status" value="1"/>
</dbReference>
<evidence type="ECO:0000256" key="5">
    <source>
        <dbReference type="ARBA" id="ARBA00022777"/>
    </source>
</evidence>
<dbReference type="GO" id="GO:0005524">
    <property type="term" value="F:ATP binding"/>
    <property type="evidence" value="ECO:0007669"/>
    <property type="project" value="UniProtKB-UniRule"/>
</dbReference>